<accession>A0ABU3PQD5</accession>
<comment type="caution">
    <text evidence="2">The sequence shown here is derived from an EMBL/GenBank/DDBJ whole genome shotgun (WGS) entry which is preliminary data.</text>
</comment>
<dbReference type="InterPro" id="IPR016084">
    <property type="entry name" value="Haem_Oase-like_multi-hlx"/>
</dbReference>
<dbReference type="EMBL" id="JAVYII010000001">
    <property type="protein sequence ID" value="MDT9591438.1"/>
    <property type="molecule type" value="Genomic_DNA"/>
</dbReference>
<dbReference type="PANTHER" id="PTHR40279">
    <property type="entry name" value="PQQC-LIKE PROTEIN"/>
    <property type="match status" value="1"/>
</dbReference>
<protein>
    <submittedName>
        <fullName evidence="2">Iron-containing redox enzyme family protein</fullName>
    </submittedName>
</protein>
<evidence type="ECO:0000313" key="3">
    <source>
        <dbReference type="Proteomes" id="UP001268542"/>
    </source>
</evidence>
<proteinExistence type="predicted"/>
<evidence type="ECO:0000256" key="1">
    <source>
        <dbReference type="ARBA" id="ARBA00023002"/>
    </source>
</evidence>
<dbReference type="Gene3D" id="1.20.910.10">
    <property type="entry name" value="Heme oxygenase-like"/>
    <property type="match status" value="1"/>
</dbReference>
<organism evidence="2 3">
    <name type="scientific">Nocardioides imazamoxiresistens</name>
    <dbReference type="NCBI Taxonomy" id="3231893"/>
    <lineage>
        <taxon>Bacteria</taxon>
        <taxon>Bacillati</taxon>
        <taxon>Actinomycetota</taxon>
        <taxon>Actinomycetes</taxon>
        <taxon>Propionibacteriales</taxon>
        <taxon>Nocardioidaceae</taxon>
        <taxon>Nocardioides</taxon>
    </lineage>
</organism>
<dbReference type="Proteomes" id="UP001268542">
    <property type="component" value="Unassembled WGS sequence"/>
</dbReference>
<dbReference type="PANTHER" id="PTHR40279:SF3">
    <property type="entry name" value="4-AMINOBENZOATE SYNTHASE"/>
    <property type="match status" value="1"/>
</dbReference>
<dbReference type="InterPro" id="IPR039068">
    <property type="entry name" value="PqqC-like"/>
</dbReference>
<evidence type="ECO:0000313" key="2">
    <source>
        <dbReference type="EMBL" id="MDT9591438.1"/>
    </source>
</evidence>
<keyword evidence="1" id="KW-0560">Oxidoreductase</keyword>
<reference evidence="2 3" key="1">
    <citation type="submission" date="2023-08" db="EMBL/GenBank/DDBJ databases">
        <title>Nocardioides seae sp. nov., a bacterium isolated from a soil.</title>
        <authorList>
            <person name="Wang X."/>
        </authorList>
    </citation>
    <scope>NUCLEOTIDE SEQUENCE [LARGE SCALE GENOMIC DNA]</scope>
    <source>
        <strain evidence="2 3">YZH12</strain>
    </source>
</reference>
<name>A0ABU3PQD5_9ACTN</name>
<dbReference type="SMART" id="SM01236">
    <property type="entry name" value="Haem_oxygenase_2"/>
    <property type="match status" value="1"/>
</dbReference>
<gene>
    <name evidence="2" type="ORF">RDV89_00065</name>
</gene>
<sequence>MHLPSTRGPVSEAVIATVRSGDAAPPPPADLDAEVLLGEDVQLALWVAHELGYRGFDDATPDAERDVDLLRWRHAVEDELEQHLRASTAEAVASAQEQGRDVADRLRSLVDDGPSTPLARHLQRHATREEVLTFLRERSVYHLKESDPHAAALAHLDGPAKVALAELLYDEYGGGRPERLHSHLYAEALEAAGLDAGYGAYVEEVGASTLLSNNVMSLFARQRRLRGALIGHLAAFEATSTDPCRRIAAGIERVGLPDAVAAYFHEHVEADAVHEQVVLGDICGSAVAADPALEDDVLFGAAVCLQVDAAASDVLYAELTATPARAAG</sequence>
<dbReference type="SUPFAM" id="SSF48613">
    <property type="entry name" value="Heme oxygenase-like"/>
    <property type="match status" value="1"/>
</dbReference>
<dbReference type="RefSeq" id="WP_315730402.1">
    <property type="nucleotide sequence ID" value="NZ_JAVYII010000001.1"/>
</dbReference>
<keyword evidence="3" id="KW-1185">Reference proteome</keyword>
<dbReference type="Pfam" id="PF14518">
    <property type="entry name" value="Haem_oxygenas_2"/>
    <property type="match status" value="1"/>
</dbReference>